<evidence type="ECO:0000313" key="4">
    <source>
        <dbReference type="Proteomes" id="UP001162156"/>
    </source>
</evidence>
<proteinExistence type="predicted"/>
<keyword evidence="1" id="KW-0812">Transmembrane</keyword>
<protein>
    <recommendedName>
        <fullName evidence="5">Glycine-rich protein</fullName>
    </recommendedName>
</protein>
<keyword evidence="1" id="KW-1133">Transmembrane helix</keyword>
<dbReference type="AlphaFoldDB" id="A0AAV8XN13"/>
<name>A0AAV8XN13_9CUCU</name>
<organism evidence="3 4">
    <name type="scientific">Rhamnusium bicolor</name>
    <dbReference type="NCBI Taxonomy" id="1586634"/>
    <lineage>
        <taxon>Eukaryota</taxon>
        <taxon>Metazoa</taxon>
        <taxon>Ecdysozoa</taxon>
        <taxon>Arthropoda</taxon>
        <taxon>Hexapoda</taxon>
        <taxon>Insecta</taxon>
        <taxon>Pterygota</taxon>
        <taxon>Neoptera</taxon>
        <taxon>Endopterygota</taxon>
        <taxon>Coleoptera</taxon>
        <taxon>Polyphaga</taxon>
        <taxon>Cucujiformia</taxon>
        <taxon>Chrysomeloidea</taxon>
        <taxon>Cerambycidae</taxon>
        <taxon>Lepturinae</taxon>
        <taxon>Rhagiini</taxon>
        <taxon>Rhamnusium</taxon>
    </lineage>
</organism>
<feature type="chain" id="PRO_5043372989" description="Glycine-rich protein" evidence="2">
    <location>
        <begin position="17"/>
        <end position="238"/>
    </location>
</feature>
<evidence type="ECO:0000256" key="2">
    <source>
        <dbReference type="SAM" id="SignalP"/>
    </source>
</evidence>
<keyword evidence="4" id="KW-1185">Reference proteome</keyword>
<keyword evidence="1" id="KW-0472">Membrane</keyword>
<evidence type="ECO:0000256" key="1">
    <source>
        <dbReference type="SAM" id="Phobius"/>
    </source>
</evidence>
<accession>A0AAV8XN13</accession>
<gene>
    <name evidence="3" type="ORF">NQ314_010921</name>
</gene>
<keyword evidence="2" id="KW-0732">Signal</keyword>
<sequence>MIRFAILVLALSPAFCDDLEIKPVYKYRYETEDVMKTAETSIPVRGYHVVEGGYYPSDIGGISGGSGEFLGEEGVVGYGGGFGGAGISRGIGLGGAYTGGGYGGIGYGGGIGHIGGGGFGGGIGIGGHHGYGGEEIEKSEFSEGKKNLEDGHFEKNFGKKGEDFNHGEEGFSKGEVVAKDIKGDSGHYSNHEGGKKIFEDGKEYHGGQHFNKEGNFFILIFYSIIFILEIFSIRLNHK</sequence>
<dbReference type="EMBL" id="JANEYF010003029">
    <property type="protein sequence ID" value="KAJ8939982.1"/>
    <property type="molecule type" value="Genomic_DNA"/>
</dbReference>
<evidence type="ECO:0000313" key="3">
    <source>
        <dbReference type="EMBL" id="KAJ8939982.1"/>
    </source>
</evidence>
<comment type="caution">
    <text evidence="3">The sequence shown here is derived from an EMBL/GenBank/DDBJ whole genome shotgun (WGS) entry which is preliminary data.</text>
</comment>
<evidence type="ECO:0008006" key="5">
    <source>
        <dbReference type="Google" id="ProtNLM"/>
    </source>
</evidence>
<dbReference type="Proteomes" id="UP001162156">
    <property type="component" value="Unassembled WGS sequence"/>
</dbReference>
<feature type="signal peptide" evidence="2">
    <location>
        <begin position="1"/>
        <end position="16"/>
    </location>
</feature>
<reference evidence="3" key="1">
    <citation type="journal article" date="2023" name="Insect Mol. Biol.">
        <title>Genome sequencing provides insights into the evolution of gene families encoding plant cell wall-degrading enzymes in longhorned beetles.</title>
        <authorList>
            <person name="Shin N.R."/>
            <person name="Okamura Y."/>
            <person name="Kirsch R."/>
            <person name="Pauchet Y."/>
        </authorList>
    </citation>
    <scope>NUCLEOTIDE SEQUENCE</scope>
    <source>
        <strain evidence="3">RBIC_L_NR</strain>
    </source>
</reference>
<feature type="transmembrane region" description="Helical" evidence="1">
    <location>
        <begin position="216"/>
        <end position="235"/>
    </location>
</feature>